<organism evidence="2">
    <name type="scientific">Streptomyces sp. Y1</name>
    <dbReference type="NCBI Taxonomy" id="3238634"/>
    <lineage>
        <taxon>Bacteria</taxon>
        <taxon>Bacillati</taxon>
        <taxon>Actinomycetota</taxon>
        <taxon>Actinomycetes</taxon>
        <taxon>Kitasatosporales</taxon>
        <taxon>Streptomycetaceae</taxon>
        <taxon>Streptomyces</taxon>
    </lineage>
</organism>
<sequence length="162" mass="17271">MHTSQHTTTGTDPPPAGERYCFTHASDITNSTSVGAQLSGSGTNPANLVTCGSDANSYVGKKKPSSSDPGPMDSMLTFEDKVRSQIDAGNTVLYEVILYYEGNRNVPYKIEMSYIAWDKDGHLIGADRGKTPNLIYTAGSGWKNLGKSIHSGTGEDAGQYGD</sequence>
<dbReference type="Gene3D" id="3.40.570.10">
    <property type="entry name" value="Extracellular Endonuclease, subunit A"/>
    <property type="match status" value="1"/>
</dbReference>
<evidence type="ECO:0000256" key="1">
    <source>
        <dbReference type="SAM" id="MobiDB-lite"/>
    </source>
</evidence>
<gene>
    <name evidence="2" type="ORF">AB2U05_07705</name>
</gene>
<proteinExistence type="predicted"/>
<dbReference type="InterPro" id="IPR044929">
    <property type="entry name" value="DNA/RNA_non-sp_Endonuclease_sf"/>
</dbReference>
<reference evidence="2" key="1">
    <citation type="submission" date="2024-07" db="EMBL/GenBank/DDBJ databases">
        <authorList>
            <person name="Yu S.T."/>
        </authorList>
    </citation>
    <scope>NUCLEOTIDE SEQUENCE</scope>
    <source>
        <strain evidence="2">Y1</strain>
    </source>
</reference>
<dbReference type="RefSeq" id="WP_369182840.1">
    <property type="nucleotide sequence ID" value="NZ_CP163445.1"/>
</dbReference>
<name>A0AB39TFF7_9ACTN</name>
<protein>
    <submittedName>
        <fullName evidence="2">Uncharacterized protein</fullName>
    </submittedName>
</protein>
<feature type="region of interest" description="Disordered" evidence="1">
    <location>
        <begin position="1"/>
        <end position="21"/>
    </location>
</feature>
<evidence type="ECO:0000313" key="2">
    <source>
        <dbReference type="EMBL" id="XDQ78369.1"/>
    </source>
</evidence>
<dbReference type="AlphaFoldDB" id="A0AB39TFF7"/>
<feature type="compositionally biased region" description="Polar residues" evidence="1">
    <location>
        <begin position="1"/>
        <end position="11"/>
    </location>
</feature>
<accession>A0AB39TFF7</accession>
<dbReference type="EMBL" id="CP163445">
    <property type="protein sequence ID" value="XDQ78369.1"/>
    <property type="molecule type" value="Genomic_DNA"/>
</dbReference>